<keyword evidence="2" id="KW-0472">Membrane</keyword>
<reference evidence="4" key="1">
    <citation type="submission" date="2018-05" db="EMBL/GenBank/DDBJ databases">
        <authorList>
            <person name="Lanie J.A."/>
            <person name="Ng W.-L."/>
            <person name="Kazmierczak K.M."/>
            <person name="Andrzejewski T.M."/>
            <person name="Davidsen T.M."/>
            <person name="Wayne K.J."/>
            <person name="Tettelin H."/>
            <person name="Glass J.I."/>
            <person name="Rusch D."/>
            <person name="Podicherti R."/>
            <person name="Tsui H.-C.T."/>
            <person name="Winkler M.E."/>
        </authorList>
    </citation>
    <scope>NUCLEOTIDE SEQUENCE</scope>
</reference>
<gene>
    <name evidence="4" type="ORF">METZ01_LOCUS150839</name>
</gene>
<evidence type="ECO:0000313" key="4">
    <source>
        <dbReference type="EMBL" id="SVA97985.1"/>
    </source>
</evidence>
<evidence type="ECO:0000256" key="1">
    <source>
        <dbReference type="SAM" id="MobiDB-lite"/>
    </source>
</evidence>
<dbReference type="GO" id="GO:0004252">
    <property type="term" value="F:serine-type endopeptidase activity"/>
    <property type="evidence" value="ECO:0007669"/>
    <property type="project" value="InterPro"/>
</dbReference>
<dbReference type="PANTHER" id="PTHR42987:SF4">
    <property type="entry name" value="PROTEASE SOHB-RELATED"/>
    <property type="match status" value="1"/>
</dbReference>
<feature type="compositionally biased region" description="Basic and acidic residues" evidence="1">
    <location>
        <begin position="81"/>
        <end position="90"/>
    </location>
</feature>
<feature type="domain" description="Peptidase S49 N-terminal proteobacteria" evidence="3">
    <location>
        <begin position="2"/>
        <end position="153"/>
    </location>
</feature>
<evidence type="ECO:0000259" key="3">
    <source>
        <dbReference type="Pfam" id="PF08496"/>
    </source>
</evidence>
<dbReference type="AlphaFoldDB" id="A0A382A8W4"/>
<dbReference type="EMBL" id="UINC01024416">
    <property type="protein sequence ID" value="SVA97985.1"/>
    <property type="molecule type" value="Genomic_DNA"/>
</dbReference>
<dbReference type="PANTHER" id="PTHR42987">
    <property type="entry name" value="PEPTIDASE S49"/>
    <property type="match status" value="1"/>
</dbReference>
<feature type="transmembrane region" description="Helical" evidence="2">
    <location>
        <begin position="6"/>
        <end position="32"/>
    </location>
</feature>
<feature type="region of interest" description="Disordered" evidence="1">
    <location>
        <begin position="66"/>
        <end position="90"/>
    </location>
</feature>
<accession>A0A382A8W4</accession>
<name>A0A382A8W4_9ZZZZ</name>
<evidence type="ECO:0000256" key="2">
    <source>
        <dbReference type="SAM" id="Phobius"/>
    </source>
</evidence>
<dbReference type="Pfam" id="PF08496">
    <property type="entry name" value="Peptidase_S49_N"/>
    <property type="match status" value="1"/>
</dbReference>
<dbReference type="GO" id="GO:0005886">
    <property type="term" value="C:plasma membrane"/>
    <property type="evidence" value="ECO:0007669"/>
    <property type="project" value="InterPro"/>
</dbReference>
<dbReference type="InterPro" id="IPR013703">
    <property type="entry name" value="Peptidase_S49_N_proteobac"/>
</dbReference>
<feature type="compositionally biased region" description="Basic residues" evidence="1">
    <location>
        <begin position="70"/>
        <end position="80"/>
    </location>
</feature>
<feature type="non-terminal residue" evidence="4">
    <location>
        <position position="158"/>
    </location>
</feature>
<proteinExistence type="predicted"/>
<keyword evidence="2" id="KW-1133">Transmembrane helix</keyword>
<keyword evidence="2" id="KW-0812">Transmembrane</keyword>
<organism evidence="4">
    <name type="scientific">marine metagenome</name>
    <dbReference type="NCBI Taxonomy" id="408172"/>
    <lineage>
        <taxon>unclassified sequences</taxon>
        <taxon>metagenomes</taxon>
        <taxon>ecological metagenomes</taxon>
    </lineage>
</organism>
<protein>
    <recommendedName>
        <fullName evidence="3">Peptidase S49 N-terminal proteobacteria domain-containing protein</fullName>
    </recommendedName>
</protein>
<sequence length="158" mass="17831">MEFLSNYGLFLAKTVTLLAALLAVVGFIATLAMRRRSATPEHIEVKPINDRYRDISDVLQHSMLHENEAKKKRKADKKARKAEAKKTTKQLSEPRKRLFILDFQGDLRGSEVATLREEVTAVLLVARDQDEVLLRLESTGGMVHAYGLAASQLSRIRE</sequence>